<feature type="region of interest" description="Disordered" evidence="1">
    <location>
        <begin position="43"/>
        <end position="64"/>
    </location>
</feature>
<evidence type="ECO:0000313" key="3">
    <source>
        <dbReference type="EMBL" id="KAK5540044.1"/>
    </source>
</evidence>
<accession>A0AAV9QBQ4</accession>
<protein>
    <submittedName>
        <fullName evidence="3">Uncharacterized protein</fullName>
    </submittedName>
</protein>
<dbReference type="AlphaFoldDB" id="A0AAV9QBQ4"/>
<keyword evidence="2" id="KW-1133">Transmembrane helix</keyword>
<feature type="transmembrane region" description="Helical" evidence="2">
    <location>
        <begin position="12"/>
        <end position="32"/>
    </location>
</feature>
<keyword evidence="4" id="KW-1185">Reference proteome</keyword>
<proteinExistence type="predicted"/>
<evidence type="ECO:0000256" key="2">
    <source>
        <dbReference type="SAM" id="Phobius"/>
    </source>
</evidence>
<name>A0AAV9QBQ4_9PEZI</name>
<comment type="caution">
    <text evidence="3">The sequence shown here is derived from an EMBL/GenBank/DDBJ whole genome shotgun (WGS) entry which is preliminary data.</text>
</comment>
<keyword evidence="2" id="KW-0472">Membrane</keyword>
<evidence type="ECO:0000313" key="4">
    <source>
        <dbReference type="Proteomes" id="UP001345827"/>
    </source>
</evidence>
<evidence type="ECO:0000256" key="1">
    <source>
        <dbReference type="SAM" id="MobiDB-lite"/>
    </source>
</evidence>
<sequence>MVLLTSSAVSMAVSSGVVCIFTFLLFMSGYVLQQQTVRSLQEALRAPPEPKPVPTLPPQFQKSDNESAAVAVAQDVDAAPPNSGDRTLEKADRFLDSVQVPVLAHDGSQANAQDSSESTSGRQETSEQPPLQRLAYMFILLEPSDLCSTLLFAKQQRASSRLATQPSIVLLYPGTWEAESSQLYLSALSFMREVQELYGLIYHPVRINNAWDTNAQLLGELQWHRWEYDQALYLKTPGVILDNKALDVALSSPVSRKTWSPVDTSTGNNPDVLLVTPKGLQSPRREMRRLTSPAISGHTNGHEREPFVEDVASKSAYVVMNPDHLGYGSHDNVWYQNLVRRYERGTRNACAGSRLLE</sequence>
<dbReference type="EMBL" id="JAXLQG010000005">
    <property type="protein sequence ID" value="KAK5540044.1"/>
    <property type="molecule type" value="Genomic_DNA"/>
</dbReference>
<gene>
    <name evidence="3" type="ORF">LTR25_003749</name>
</gene>
<feature type="compositionally biased region" description="Pro residues" evidence="1">
    <location>
        <begin position="47"/>
        <end position="57"/>
    </location>
</feature>
<organism evidence="3 4">
    <name type="scientific">Vermiconidia calcicola</name>
    <dbReference type="NCBI Taxonomy" id="1690605"/>
    <lineage>
        <taxon>Eukaryota</taxon>
        <taxon>Fungi</taxon>
        <taxon>Dikarya</taxon>
        <taxon>Ascomycota</taxon>
        <taxon>Pezizomycotina</taxon>
        <taxon>Dothideomycetes</taxon>
        <taxon>Dothideomycetidae</taxon>
        <taxon>Mycosphaerellales</taxon>
        <taxon>Extremaceae</taxon>
        <taxon>Vermiconidia</taxon>
    </lineage>
</organism>
<feature type="region of interest" description="Disordered" evidence="1">
    <location>
        <begin position="106"/>
        <end position="128"/>
    </location>
</feature>
<dbReference type="Proteomes" id="UP001345827">
    <property type="component" value="Unassembled WGS sequence"/>
</dbReference>
<keyword evidence="2" id="KW-0812">Transmembrane</keyword>
<feature type="compositionally biased region" description="Polar residues" evidence="1">
    <location>
        <begin position="108"/>
        <end position="128"/>
    </location>
</feature>
<reference evidence="3 4" key="1">
    <citation type="submission" date="2023-06" db="EMBL/GenBank/DDBJ databases">
        <title>Black Yeasts Isolated from many extreme environments.</title>
        <authorList>
            <person name="Coleine C."/>
            <person name="Stajich J.E."/>
            <person name="Selbmann L."/>
        </authorList>
    </citation>
    <scope>NUCLEOTIDE SEQUENCE [LARGE SCALE GENOMIC DNA]</scope>
    <source>
        <strain evidence="3 4">CCFEE 5887</strain>
    </source>
</reference>